<dbReference type="InterPro" id="IPR050746">
    <property type="entry name" value="DAACS"/>
</dbReference>
<keyword evidence="7" id="KW-0325">Glycoprotein</keyword>
<keyword evidence="2 8" id="KW-0813">Transport</keyword>
<keyword evidence="3 8" id="KW-0812">Transmembrane</keyword>
<evidence type="ECO:0000313" key="11">
    <source>
        <dbReference type="WBParaSite" id="maker-uti_cns_0007720-snap-gene-0.4-mRNA-1"/>
    </source>
</evidence>
<dbReference type="InterPro" id="IPR036458">
    <property type="entry name" value="Na:dicarbo_symporter_sf"/>
</dbReference>
<comment type="similarity">
    <text evidence="8">Belongs to the dicarboxylate/amino acid:cation symporter (DAACS) (TC 2.A.23) family.</text>
</comment>
<dbReference type="PANTHER" id="PTHR11958:SF63">
    <property type="entry name" value="AMINO ACID TRANSPORTER"/>
    <property type="match status" value="1"/>
</dbReference>
<dbReference type="SUPFAM" id="SSF118215">
    <property type="entry name" value="Proton glutamate symport protein"/>
    <property type="match status" value="1"/>
</dbReference>
<feature type="transmembrane region" description="Helical" evidence="8">
    <location>
        <begin position="221"/>
        <end position="241"/>
    </location>
</feature>
<feature type="transmembrane region" description="Helical" evidence="8">
    <location>
        <begin position="97"/>
        <end position="118"/>
    </location>
</feature>
<dbReference type="GO" id="GO:0015501">
    <property type="term" value="F:glutamate:sodium symporter activity"/>
    <property type="evidence" value="ECO:0007669"/>
    <property type="project" value="TreeGrafter"/>
</dbReference>
<evidence type="ECO:0000256" key="2">
    <source>
        <dbReference type="ARBA" id="ARBA00022448"/>
    </source>
</evidence>
<evidence type="ECO:0000256" key="7">
    <source>
        <dbReference type="ARBA" id="ARBA00023180"/>
    </source>
</evidence>
<feature type="transmembrane region" description="Helical" evidence="8">
    <location>
        <begin position="283"/>
        <end position="309"/>
    </location>
</feature>
<evidence type="ECO:0000256" key="3">
    <source>
        <dbReference type="ARBA" id="ARBA00022692"/>
    </source>
</evidence>
<keyword evidence="6 8" id="KW-0472">Membrane</keyword>
<reference evidence="11" key="1">
    <citation type="submission" date="2016-11" db="UniProtKB">
        <authorList>
            <consortium name="WormBaseParasite"/>
        </authorList>
    </citation>
    <scope>IDENTIFICATION</scope>
</reference>
<evidence type="ECO:0000256" key="8">
    <source>
        <dbReference type="RuleBase" id="RU361216"/>
    </source>
</evidence>
<proteinExistence type="inferred from homology"/>
<feature type="region of interest" description="Disordered" evidence="9">
    <location>
        <begin position="167"/>
        <end position="189"/>
    </location>
</feature>
<evidence type="ECO:0000256" key="4">
    <source>
        <dbReference type="ARBA" id="ARBA00022847"/>
    </source>
</evidence>
<protein>
    <recommendedName>
        <fullName evidence="8">Amino acid transporter</fullName>
    </recommendedName>
</protein>
<dbReference type="AlphaFoldDB" id="A0A1I8HTG7"/>
<feature type="transmembrane region" description="Helical" evidence="8">
    <location>
        <begin position="61"/>
        <end position="85"/>
    </location>
</feature>
<dbReference type="PROSITE" id="PS00714">
    <property type="entry name" value="NA_DICARBOXYL_SYMP_2"/>
    <property type="match status" value="1"/>
</dbReference>
<dbReference type="PANTHER" id="PTHR11958">
    <property type="entry name" value="SODIUM/DICARBOXYLATE SYMPORTER-RELATED"/>
    <property type="match status" value="1"/>
</dbReference>
<name>A0A1I8HTG7_9PLAT</name>
<accession>A0A1I8HTG7</accession>
<dbReference type="WBParaSite" id="maker-uti_cns_0007720-snap-gene-0.4-mRNA-1">
    <property type="protein sequence ID" value="maker-uti_cns_0007720-snap-gene-0.4-mRNA-1"/>
    <property type="gene ID" value="maker-uti_cns_0007720-snap-gene-0.4"/>
</dbReference>
<keyword evidence="10" id="KW-1185">Reference proteome</keyword>
<dbReference type="Gene3D" id="1.10.3860.10">
    <property type="entry name" value="Sodium:dicarboxylate symporter"/>
    <property type="match status" value="1"/>
</dbReference>
<dbReference type="Proteomes" id="UP000095280">
    <property type="component" value="Unplaced"/>
</dbReference>
<dbReference type="GO" id="GO:0015175">
    <property type="term" value="F:neutral L-amino acid transmembrane transporter activity"/>
    <property type="evidence" value="ECO:0007669"/>
    <property type="project" value="TreeGrafter"/>
</dbReference>
<comment type="subcellular location">
    <subcellularLocation>
        <location evidence="1 8">Membrane</location>
        <topology evidence="1 8">Multi-pass membrane protein</topology>
    </subcellularLocation>
</comment>
<keyword evidence="4 8" id="KW-0769">Symport</keyword>
<dbReference type="GO" id="GO:0005313">
    <property type="term" value="F:L-glutamate transmembrane transporter activity"/>
    <property type="evidence" value="ECO:0007669"/>
    <property type="project" value="TreeGrafter"/>
</dbReference>
<feature type="region of interest" description="Disordered" evidence="9">
    <location>
        <begin position="475"/>
        <end position="494"/>
    </location>
</feature>
<feature type="transmembrane region" description="Helical" evidence="8">
    <location>
        <begin position="20"/>
        <end position="41"/>
    </location>
</feature>
<organism evidence="10 11">
    <name type="scientific">Macrostomum lignano</name>
    <dbReference type="NCBI Taxonomy" id="282301"/>
    <lineage>
        <taxon>Eukaryota</taxon>
        <taxon>Metazoa</taxon>
        <taxon>Spiralia</taxon>
        <taxon>Lophotrochozoa</taxon>
        <taxon>Platyhelminthes</taxon>
        <taxon>Rhabditophora</taxon>
        <taxon>Macrostomorpha</taxon>
        <taxon>Macrostomida</taxon>
        <taxon>Macrostomidae</taxon>
        <taxon>Macrostomum</taxon>
    </lineage>
</organism>
<dbReference type="InterPro" id="IPR018107">
    <property type="entry name" value="Na-dicarboxylate_symporter_CS"/>
</dbReference>
<dbReference type="PROSITE" id="PS00713">
    <property type="entry name" value="NA_DICARBOXYL_SYMP_1"/>
    <property type="match status" value="1"/>
</dbReference>
<evidence type="ECO:0000313" key="10">
    <source>
        <dbReference type="Proteomes" id="UP000095280"/>
    </source>
</evidence>
<dbReference type="InterPro" id="IPR001991">
    <property type="entry name" value="Na-dicarboxylate_symporter"/>
</dbReference>
<evidence type="ECO:0000256" key="5">
    <source>
        <dbReference type="ARBA" id="ARBA00022989"/>
    </source>
</evidence>
<evidence type="ECO:0000256" key="1">
    <source>
        <dbReference type="ARBA" id="ARBA00004141"/>
    </source>
</evidence>
<feature type="compositionally biased region" description="Basic and acidic residues" evidence="9">
    <location>
        <begin position="475"/>
        <end position="490"/>
    </location>
</feature>
<dbReference type="GO" id="GO:0005886">
    <property type="term" value="C:plasma membrane"/>
    <property type="evidence" value="ECO:0007669"/>
    <property type="project" value="TreeGrafter"/>
</dbReference>
<keyword evidence="5 8" id="KW-1133">Transmembrane helix</keyword>
<feature type="transmembrane region" description="Helical" evidence="8">
    <location>
        <begin position="253"/>
        <end position="271"/>
    </location>
</feature>
<dbReference type="PRINTS" id="PR00173">
    <property type="entry name" value="EDTRNSPORT"/>
</dbReference>
<dbReference type="Pfam" id="PF00375">
    <property type="entry name" value="SDF"/>
    <property type="match status" value="1"/>
</dbReference>
<sequence length="523" mass="55537">MASNSRKSSSSCIRILRRNVFVLCLILGVAAGIGLGIGLRYAKPVWTARELAYYKFPGELLLRMLQMMILPLVTTSMISGMSSLGQNASSKVGLRALLFYMCTTLFAVIIGIVLVVSIRPGSSSAPPDQQRQNVSRSVNAADSLLDLIRNAFPDNVVDACIRRVQTVNKPPTDEPTTPTTPPVPGNATTLDGELARRERHRAAGTPTPPPVDNLVPHVENVWGSNLLGIIVFSLALGVALSRIGERGHVARQFFDGFTPIGIIFLISGKIIEMENVAETLSQLGLYSITVISGLVIHGFIVLPLIYLIVVRRNPFRYMFGCMRAILTAVSTASSSATLPVTLYCIEEVNGVNKRVSRFVLPVGATINMDGTALYEAVASVFIAQLNGITLDFAKLVTISLTATAAAVGAAGVPEAGLVTMLIVLTAVGLPTDDVTLILAIDWFLDRLRTSINVWGDCVGAGVVEKLSASDLAKSLEGEHGEGDGEAELKGQDNAGFSNGKATHSVANESLDNGPAIELGNTAL</sequence>
<evidence type="ECO:0000256" key="9">
    <source>
        <dbReference type="SAM" id="MobiDB-lite"/>
    </source>
</evidence>
<evidence type="ECO:0000256" key="6">
    <source>
        <dbReference type="ARBA" id="ARBA00023136"/>
    </source>
</evidence>